<organism evidence="1 2">
    <name type="scientific">Succiniclasticum ruminis DSM 9236</name>
    <dbReference type="NCBI Taxonomy" id="1123323"/>
    <lineage>
        <taxon>Bacteria</taxon>
        <taxon>Bacillati</taxon>
        <taxon>Bacillota</taxon>
        <taxon>Negativicutes</taxon>
        <taxon>Acidaminococcales</taxon>
        <taxon>Acidaminococcaceae</taxon>
        <taxon>Succiniclasticum</taxon>
    </lineage>
</organism>
<evidence type="ECO:0000313" key="1">
    <source>
        <dbReference type="EMBL" id="SFE52571.1"/>
    </source>
</evidence>
<proteinExistence type="predicted"/>
<protein>
    <submittedName>
        <fullName evidence="1">Uncharacterized protein</fullName>
    </submittedName>
</protein>
<dbReference type="AlphaFoldDB" id="A0A1I2B8V4"/>
<dbReference type="EMBL" id="FONL01000008">
    <property type="protein sequence ID" value="SFE52571.1"/>
    <property type="molecule type" value="Genomic_DNA"/>
</dbReference>
<sequence>MAPNKEKIIMGMLRNKDQYWAVKHSADKFLLNSAIENRTGIKACQFMTKTLQATKSGKNIRMIKLASDDNGKKCIKVMLKNGKTDCISIPDTEVKTITDSIINYWVNRKEE</sequence>
<name>A0A1I2B8V4_9FIRM</name>
<reference evidence="1 2" key="1">
    <citation type="submission" date="2016-10" db="EMBL/GenBank/DDBJ databases">
        <authorList>
            <person name="de Groot N.N."/>
        </authorList>
    </citation>
    <scope>NUCLEOTIDE SEQUENCE [LARGE SCALE GENOMIC DNA]</scope>
    <source>
        <strain evidence="1 2">DSM 9236</strain>
    </source>
</reference>
<accession>A0A1I2B8V4</accession>
<gene>
    <name evidence="1" type="ORF">SAMN05216245_10857</name>
</gene>
<evidence type="ECO:0000313" key="2">
    <source>
        <dbReference type="Proteomes" id="UP000198896"/>
    </source>
</evidence>
<dbReference type="Proteomes" id="UP000198896">
    <property type="component" value="Unassembled WGS sequence"/>
</dbReference>
<dbReference type="STRING" id="1123323.SAMN05216245_10857"/>
<keyword evidence="2" id="KW-1185">Reference proteome</keyword>
<dbReference type="RefSeq" id="WP_093913530.1">
    <property type="nucleotide sequence ID" value="NZ_FONL01000008.1"/>
</dbReference>